<accession>I3ZIK3</accession>
<name>I3ZIK3_TERRK</name>
<organism evidence="1 2">
    <name type="scientific">Terriglobus roseus (strain DSM 18391 / NRRL B-41598 / KBS 63)</name>
    <dbReference type="NCBI Taxonomy" id="926566"/>
    <lineage>
        <taxon>Bacteria</taxon>
        <taxon>Pseudomonadati</taxon>
        <taxon>Acidobacteriota</taxon>
        <taxon>Terriglobia</taxon>
        <taxon>Terriglobales</taxon>
        <taxon>Acidobacteriaceae</taxon>
        <taxon>Terriglobus</taxon>
    </lineage>
</organism>
<keyword evidence="2" id="KW-1185">Reference proteome</keyword>
<dbReference type="AlphaFoldDB" id="I3ZIK3"/>
<dbReference type="eggNOG" id="ENOG50331GM">
    <property type="taxonomic scope" value="Bacteria"/>
</dbReference>
<sequence length="152" mass="16920">MAEPNKIVIKLPDGPVKGYLAEDSLQSLRAASEEPDVVTVQLAENGDALEVSLQDAKGIFFVKDFDGRVDHADLRFHDSTTPAQFLWVRLTFLDGEVLEGMIQNACSYVISKGIWITPTDPTGNNLLIYASKSHLRHFEVLGLRQKSHRRAT</sequence>
<reference evidence="1 2" key="1">
    <citation type="submission" date="2012-06" db="EMBL/GenBank/DDBJ databases">
        <title>Complete genome of Terriglobus roseus DSM 18391.</title>
        <authorList>
            <consortium name="US DOE Joint Genome Institute (JGI-PGF)"/>
            <person name="Lucas S."/>
            <person name="Copeland A."/>
            <person name="Lapidus A."/>
            <person name="Glavina del Rio T."/>
            <person name="Dalin E."/>
            <person name="Tice H."/>
            <person name="Bruce D."/>
            <person name="Goodwin L."/>
            <person name="Pitluck S."/>
            <person name="Peters L."/>
            <person name="Mikhailova N."/>
            <person name="Munk A.C.C."/>
            <person name="Kyrpides N."/>
            <person name="Mavromatis K."/>
            <person name="Ivanova N."/>
            <person name="Brettin T."/>
            <person name="Detter J.C."/>
            <person name="Han C."/>
            <person name="Larimer F."/>
            <person name="Land M."/>
            <person name="Hauser L."/>
            <person name="Markowitz V."/>
            <person name="Cheng J.-F."/>
            <person name="Hugenholtz P."/>
            <person name="Woyke T."/>
            <person name="Wu D."/>
            <person name="Brambilla E."/>
            <person name="Klenk H.-P."/>
            <person name="Eisen J.A."/>
        </authorList>
    </citation>
    <scope>NUCLEOTIDE SEQUENCE [LARGE SCALE GENOMIC DNA]</scope>
    <source>
        <strain evidence="2">DSM 18391 / NRRL B-41598 / KBS 63</strain>
    </source>
</reference>
<evidence type="ECO:0000313" key="1">
    <source>
        <dbReference type="EMBL" id="AFL89071.1"/>
    </source>
</evidence>
<protein>
    <submittedName>
        <fullName evidence="1">Uncharacterized protein</fullName>
    </submittedName>
</protein>
<evidence type="ECO:0000313" key="2">
    <source>
        <dbReference type="Proteomes" id="UP000006056"/>
    </source>
</evidence>
<dbReference type="Proteomes" id="UP000006056">
    <property type="component" value="Chromosome"/>
</dbReference>
<dbReference type="RefSeq" id="WP_014786335.1">
    <property type="nucleotide sequence ID" value="NC_018014.1"/>
</dbReference>
<dbReference type="HOGENOM" id="CLU_1601890_0_0_0"/>
<gene>
    <name evidence="1" type="ordered locus">Terro_2835</name>
</gene>
<proteinExistence type="predicted"/>
<dbReference type="EMBL" id="CP003379">
    <property type="protein sequence ID" value="AFL89071.1"/>
    <property type="molecule type" value="Genomic_DNA"/>
</dbReference>
<dbReference type="InterPro" id="IPR054251">
    <property type="entry name" value="DUF6982"/>
</dbReference>
<dbReference type="KEGG" id="trs:Terro_2835"/>
<dbReference type="Pfam" id="PF22478">
    <property type="entry name" value="DUF6982"/>
    <property type="match status" value="1"/>
</dbReference>